<comment type="caution">
    <text evidence="5">The sequence shown here is derived from an EMBL/GenBank/DDBJ whole genome shotgun (WGS) entry which is preliminary data.</text>
</comment>
<dbReference type="RefSeq" id="WP_101220586.1">
    <property type="nucleotide sequence ID" value="NZ_KZ478004.1"/>
</dbReference>
<comment type="cofactor">
    <cofactor evidence="1">
        <name>Mg(2+)</name>
        <dbReference type="ChEBI" id="CHEBI:18420"/>
    </cofactor>
</comment>
<evidence type="ECO:0000256" key="1">
    <source>
        <dbReference type="ARBA" id="ARBA00001946"/>
    </source>
</evidence>
<evidence type="ECO:0000256" key="3">
    <source>
        <dbReference type="ARBA" id="ARBA00022842"/>
    </source>
</evidence>
<sequence length="165" mass="18976">MAPCDLPCRKNVRALLLNPHDQILLMQVTLPDRTFWCTLGGGIKPDESLQDAAQRELFEEAGYRPEELSQGRLVWTGKHTLMRNGTPVLLDESFLLYRATRIDFTTQHQTDEEKAVVKEMRWWSVEEINHTEQFIVPPRLGHYLQRLLTLGPPASPELIQLADES</sequence>
<evidence type="ECO:0000256" key="2">
    <source>
        <dbReference type="ARBA" id="ARBA00022801"/>
    </source>
</evidence>
<dbReference type="PROSITE" id="PS51462">
    <property type="entry name" value="NUDIX"/>
    <property type="match status" value="1"/>
</dbReference>
<dbReference type="GO" id="GO:0016787">
    <property type="term" value="F:hydrolase activity"/>
    <property type="evidence" value="ECO:0007669"/>
    <property type="project" value="UniProtKB-KW"/>
</dbReference>
<proteinExistence type="predicted"/>
<accession>A0A2N1E1X2</accession>
<gene>
    <name evidence="5" type="ORF">CIB54_18340</name>
</gene>
<evidence type="ECO:0000313" key="6">
    <source>
        <dbReference type="Proteomes" id="UP000233564"/>
    </source>
</evidence>
<dbReference type="PANTHER" id="PTHR43046">
    <property type="entry name" value="GDP-MANNOSE MANNOSYL HYDROLASE"/>
    <property type="match status" value="1"/>
</dbReference>
<dbReference type="Gene3D" id="3.90.79.10">
    <property type="entry name" value="Nucleoside Triphosphate Pyrophosphohydrolase"/>
    <property type="match status" value="1"/>
</dbReference>
<dbReference type="Proteomes" id="UP000233564">
    <property type="component" value="Unassembled WGS sequence"/>
</dbReference>
<evidence type="ECO:0000259" key="4">
    <source>
        <dbReference type="PROSITE" id="PS51462"/>
    </source>
</evidence>
<dbReference type="PANTHER" id="PTHR43046:SF12">
    <property type="entry name" value="GDP-MANNOSE MANNOSYL HYDROLASE"/>
    <property type="match status" value="1"/>
</dbReference>
<dbReference type="Pfam" id="PF00293">
    <property type="entry name" value="NUDIX"/>
    <property type="match status" value="1"/>
</dbReference>
<dbReference type="CDD" id="cd04685">
    <property type="entry name" value="NUDIX_Hydrolase"/>
    <property type="match status" value="1"/>
</dbReference>
<dbReference type="SUPFAM" id="SSF55811">
    <property type="entry name" value="Nudix"/>
    <property type="match status" value="1"/>
</dbReference>
<keyword evidence="3" id="KW-0460">Magnesium</keyword>
<name>A0A2N1E1X2_PSEFL</name>
<dbReference type="EMBL" id="NVXX01000027">
    <property type="protein sequence ID" value="PKH18426.1"/>
    <property type="molecule type" value="Genomic_DNA"/>
</dbReference>
<reference evidence="5 6" key="1">
    <citation type="submission" date="2017-08" db="EMBL/GenBank/DDBJ databases">
        <authorList>
            <person name="de Groot N.N."/>
        </authorList>
    </citation>
    <scope>NUCLEOTIDE SEQUENCE [LARGE SCALE GENOMIC DNA]</scope>
    <source>
        <strain evidence="5 6">PfR 37</strain>
    </source>
</reference>
<organism evidence="5 6">
    <name type="scientific">Pseudomonas fluorescens</name>
    <dbReference type="NCBI Taxonomy" id="294"/>
    <lineage>
        <taxon>Bacteria</taxon>
        <taxon>Pseudomonadati</taxon>
        <taxon>Pseudomonadota</taxon>
        <taxon>Gammaproteobacteria</taxon>
        <taxon>Pseudomonadales</taxon>
        <taxon>Pseudomonadaceae</taxon>
        <taxon>Pseudomonas</taxon>
    </lineage>
</organism>
<dbReference type="InterPro" id="IPR000086">
    <property type="entry name" value="NUDIX_hydrolase_dom"/>
</dbReference>
<dbReference type="InterPro" id="IPR015797">
    <property type="entry name" value="NUDIX_hydrolase-like_dom_sf"/>
</dbReference>
<keyword evidence="2" id="KW-0378">Hydrolase</keyword>
<dbReference type="InterPro" id="IPR020084">
    <property type="entry name" value="NUDIX_hydrolase_CS"/>
</dbReference>
<feature type="domain" description="Nudix hydrolase" evidence="4">
    <location>
        <begin position="7"/>
        <end position="148"/>
    </location>
</feature>
<dbReference type="AlphaFoldDB" id="A0A2N1E1X2"/>
<protein>
    <recommendedName>
        <fullName evidence="4">Nudix hydrolase domain-containing protein</fullName>
    </recommendedName>
</protein>
<dbReference type="PROSITE" id="PS00893">
    <property type="entry name" value="NUDIX_BOX"/>
    <property type="match status" value="1"/>
</dbReference>
<evidence type="ECO:0000313" key="5">
    <source>
        <dbReference type="EMBL" id="PKH18426.1"/>
    </source>
</evidence>